<evidence type="ECO:0000256" key="5">
    <source>
        <dbReference type="SAM" id="MobiDB-lite"/>
    </source>
</evidence>
<dbReference type="OrthoDB" id="624345at2759"/>
<dbReference type="EMBL" id="JAKOGI010001399">
    <property type="protein sequence ID" value="KAJ8425813.1"/>
    <property type="molecule type" value="Genomic_DNA"/>
</dbReference>
<evidence type="ECO:0000256" key="3">
    <source>
        <dbReference type="PROSITE-ProRule" id="PRU00982"/>
    </source>
</evidence>
<dbReference type="InterPro" id="IPR043454">
    <property type="entry name" value="NPH3/RPT2-like"/>
</dbReference>
<feature type="domain" description="NPH3" evidence="6">
    <location>
        <begin position="228"/>
        <end position="519"/>
    </location>
</feature>
<comment type="pathway">
    <text evidence="1">Protein modification; protein ubiquitination.</text>
</comment>
<name>A0A9Q1GWH1_9CARY</name>
<evidence type="ECO:0000313" key="7">
    <source>
        <dbReference type="EMBL" id="KAJ8425813.1"/>
    </source>
</evidence>
<evidence type="ECO:0000256" key="1">
    <source>
        <dbReference type="ARBA" id="ARBA00004906"/>
    </source>
</evidence>
<dbReference type="InterPro" id="IPR011333">
    <property type="entry name" value="SKP1/BTB/POZ_sf"/>
</dbReference>
<reference evidence="7" key="1">
    <citation type="submission" date="2022-04" db="EMBL/GenBank/DDBJ databases">
        <title>Carnegiea gigantea Genome sequencing and assembly v2.</title>
        <authorList>
            <person name="Copetti D."/>
            <person name="Sanderson M.J."/>
            <person name="Burquez A."/>
            <person name="Wojciechowski M.F."/>
        </authorList>
    </citation>
    <scope>NUCLEOTIDE SEQUENCE</scope>
    <source>
        <strain evidence="7">SGP5-SGP5p</strain>
        <tissue evidence="7">Aerial part</tissue>
    </source>
</reference>
<proteinExistence type="inferred from homology"/>
<accession>A0A9Q1GWH1</accession>
<dbReference type="SUPFAM" id="SSF54695">
    <property type="entry name" value="POZ domain"/>
    <property type="match status" value="1"/>
</dbReference>
<organism evidence="7 8">
    <name type="scientific">Carnegiea gigantea</name>
    <dbReference type="NCBI Taxonomy" id="171969"/>
    <lineage>
        <taxon>Eukaryota</taxon>
        <taxon>Viridiplantae</taxon>
        <taxon>Streptophyta</taxon>
        <taxon>Embryophyta</taxon>
        <taxon>Tracheophyta</taxon>
        <taxon>Spermatophyta</taxon>
        <taxon>Magnoliopsida</taxon>
        <taxon>eudicotyledons</taxon>
        <taxon>Gunneridae</taxon>
        <taxon>Pentapetalae</taxon>
        <taxon>Caryophyllales</taxon>
        <taxon>Cactineae</taxon>
        <taxon>Cactaceae</taxon>
        <taxon>Cactoideae</taxon>
        <taxon>Echinocereeae</taxon>
        <taxon>Carnegiea</taxon>
    </lineage>
</organism>
<gene>
    <name evidence="7" type="ORF">Cgig2_008862</name>
</gene>
<dbReference type="AlphaFoldDB" id="A0A9Q1GWH1"/>
<sequence>MKSYRPCSKQHLLLGSTAQGIHNLSYYMACMRLGTKSEALRLEGQTWVCSSGLASDVTIRFPLISRSGLLEKRIGELTSEDGSNCIVKLDDIPGGSKAFELVGKFCYGMKLELTSSNVISLRCAAEYLEMTEDYGEGNLIAQTEAFLSEVFSNWAESLKALESCEEVLPQAEEAHVVSRCINSLATKACSDPTLFGWPVSGQSIKNPKEKQLWNGISTGNKSETASDDWWYEDASFLSLPLYKRLIKGVELRGMKPERVSGSIMFYARKNIPMLTKMPSPPPQNDANPNEGDPNPSENDQKNLLEEIVNLLPTQKGVTQTKFLLRLLKTAMSLHTSPACIENIEKRVGAQLEQAALVDLLIPNMGNSGETLYDVDCVQRMVDHFMQMQQGISGSSSPTAIEDGGQLLNGAQSIASMTMVAELVDSYLAEIAPDVNVKPAKFQALAAVIPDYARPRYDGFYHAVDIYLKAHPWLTEPEREQICRLMNCQKLSLEASTHAAQNERLPLRVVVQVLFFEQLRLRTQISGWFFVSDNLDSSQNRNQDDIGEGNNALVLVGDVRERVSELEKECLTMRQEIQKLAKSKRRWSIFSRMFARPKARPSKAIEANSGNQKPIEAKPGNQKPQELSLVKVQDQGNTKVAELEISN</sequence>
<feature type="coiled-coil region" evidence="4">
    <location>
        <begin position="555"/>
        <end position="582"/>
    </location>
</feature>
<evidence type="ECO:0000259" key="6">
    <source>
        <dbReference type="PROSITE" id="PS51649"/>
    </source>
</evidence>
<keyword evidence="8" id="KW-1185">Reference proteome</keyword>
<protein>
    <recommendedName>
        <fullName evidence="6">NPH3 domain-containing protein</fullName>
    </recommendedName>
</protein>
<dbReference type="PANTHER" id="PTHR32370">
    <property type="entry name" value="OS12G0117600 PROTEIN"/>
    <property type="match status" value="1"/>
</dbReference>
<dbReference type="Gene3D" id="3.30.710.10">
    <property type="entry name" value="Potassium Channel Kv1.1, Chain A"/>
    <property type="match status" value="1"/>
</dbReference>
<dbReference type="Pfam" id="PF03000">
    <property type="entry name" value="NPH3"/>
    <property type="match status" value="1"/>
</dbReference>
<evidence type="ECO:0000256" key="2">
    <source>
        <dbReference type="ARBA" id="ARBA00022786"/>
    </source>
</evidence>
<dbReference type="PROSITE" id="PS51649">
    <property type="entry name" value="NPH3"/>
    <property type="match status" value="1"/>
</dbReference>
<evidence type="ECO:0000256" key="4">
    <source>
        <dbReference type="SAM" id="Coils"/>
    </source>
</evidence>
<keyword evidence="4" id="KW-0175">Coiled coil</keyword>
<feature type="region of interest" description="Disordered" evidence="5">
    <location>
        <begin position="274"/>
        <end position="299"/>
    </location>
</feature>
<keyword evidence="2" id="KW-0833">Ubl conjugation pathway</keyword>
<comment type="similarity">
    <text evidence="3">Belongs to the NPH3 family.</text>
</comment>
<dbReference type="InterPro" id="IPR027356">
    <property type="entry name" value="NPH3_dom"/>
</dbReference>
<evidence type="ECO:0000313" key="8">
    <source>
        <dbReference type="Proteomes" id="UP001153076"/>
    </source>
</evidence>
<dbReference type="Proteomes" id="UP001153076">
    <property type="component" value="Unassembled WGS sequence"/>
</dbReference>
<feature type="region of interest" description="Disordered" evidence="5">
    <location>
        <begin position="599"/>
        <end position="632"/>
    </location>
</feature>
<comment type="caution">
    <text evidence="7">The sequence shown here is derived from an EMBL/GenBank/DDBJ whole genome shotgun (WGS) entry which is preliminary data.</text>
</comment>